<proteinExistence type="predicted"/>
<evidence type="ECO:0000256" key="1">
    <source>
        <dbReference type="SAM" id="MobiDB-lite"/>
    </source>
</evidence>
<dbReference type="OrthoDB" id="165650at2"/>
<organism evidence="2 3">
    <name type="scientific">Oceanobacillus limi</name>
    <dbReference type="NCBI Taxonomy" id="930131"/>
    <lineage>
        <taxon>Bacteria</taxon>
        <taxon>Bacillati</taxon>
        <taxon>Bacillota</taxon>
        <taxon>Bacilli</taxon>
        <taxon>Bacillales</taxon>
        <taxon>Bacillaceae</taxon>
        <taxon>Oceanobacillus</taxon>
    </lineage>
</organism>
<dbReference type="RefSeq" id="WP_090866521.1">
    <property type="nucleotide sequence ID" value="NZ_FOHE01000002.1"/>
</dbReference>
<keyword evidence="2" id="KW-0969">Cilium</keyword>
<keyword evidence="2" id="KW-0966">Cell projection</keyword>
<keyword evidence="2" id="KW-0282">Flagellum</keyword>
<name>A0A1H9Z141_9BACI</name>
<sequence length="124" mass="14021">MDHRIHQVSQQHALQIPTGRKPIDNQHTSDFKEILIGQQALKFSKHASQRLNERNIEFNEKQWETISEKVLEAKQKGITDSLVVTNNAALVVSTKNNTVVTAMDREEATSNIFSNINGTILIND</sequence>
<dbReference type="STRING" id="930131.SAMN05216389_10247"/>
<dbReference type="Pfam" id="PF12611">
    <property type="entry name" value="Flagellar_put"/>
    <property type="match status" value="1"/>
</dbReference>
<dbReference type="AlphaFoldDB" id="A0A1H9Z141"/>
<keyword evidence="3" id="KW-1185">Reference proteome</keyword>
<dbReference type="Proteomes" id="UP000198618">
    <property type="component" value="Unassembled WGS sequence"/>
</dbReference>
<dbReference type="NCBIfam" id="TIGR02530">
    <property type="entry name" value="flg_new"/>
    <property type="match status" value="1"/>
</dbReference>
<protein>
    <submittedName>
        <fullName evidence="2">Flagellar operon protein</fullName>
    </submittedName>
</protein>
<evidence type="ECO:0000313" key="2">
    <source>
        <dbReference type="EMBL" id="SES75217.1"/>
    </source>
</evidence>
<dbReference type="EMBL" id="FOHE01000002">
    <property type="protein sequence ID" value="SES75217.1"/>
    <property type="molecule type" value="Genomic_DNA"/>
</dbReference>
<reference evidence="2 3" key="1">
    <citation type="submission" date="2016-10" db="EMBL/GenBank/DDBJ databases">
        <authorList>
            <person name="de Groot N.N."/>
        </authorList>
    </citation>
    <scope>NUCLEOTIDE SEQUENCE [LARGE SCALE GENOMIC DNA]</scope>
    <source>
        <strain evidence="2 3">IBRC-M 10780</strain>
    </source>
</reference>
<feature type="region of interest" description="Disordered" evidence="1">
    <location>
        <begin position="1"/>
        <end position="22"/>
    </location>
</feature>
<gene>
    <name evidence="2" type="ORF">SAMN05216389_10247</name>
</gene>
<dbReference type="InterPro" id="IPR013367">
    <property type="entry name" value="Flagellar_put"/>
</dbReference>
<evidence type="ECO:0000313" key="3">
    <source>
        <dbReference type="Proteomes" id="UP000198618"/>
    </source>
</evidence>
<accession>A0A1H9Z141</accession>